<feature type="transmembrane region" description="Helical" evidence="4">
    <location>
        <begin position="106"/>
        <end position="121"/>
    </location>
</feature>
<evidence type="ECO:0000313" key="6">
    <source>
        <dbReference type="EMBL" id="WDF67943.1"/>
    </source>
</evidence>
<dbReference type="CDD" id="cd00082">
    <property type="entry name" value="HisKA"/>
    <property type="match status" value="1"/>
</dbReference>
<dbReference type="InterPro" id="IPR036890">
    <property type="entry name" value="HATPase_C_sf"/>
</dbReference>
<keyword evidence="4" id="KW-1133">Transmembrane helix</keyword>
<name>A0ABY7WFG4_9SPHI</name>
<dbReference type="RefSeq" id="WP_274266678.1">
    <property type="nucleotide sequence ID" value="NZ_CP117880.1"/>
</dbReference>
<evidence type="ECO:0000256" key="1">
    <source>
        <dbReference type="ARBA" id="ARBA00000085"/>
    </source>
</evidence>
<dbReference type="EMBL" id="CP117880">
    <property type="protein sequence ID" value="WDF67943.1"/>
    <property type="molecule type" value="Genomic_DNA"/>
</dbReference>
<feature type="transmembrane region" description="Helical" evidence="4">
    <location>
        <begin position="159"/>
        <end position="177"/>
    </location>
</feature>
<dbReference type="InterPro" id="IPR005467">
    <property type="entry name" value="His_kinase_dom"/>
</dbReference>
<dbReference type="Pfam" id="PF00512">
    <property type="entry name" value="HisKA"/>
    <property type="match status" value="1"/>
</dbReference>
<dbReference type="SMART" id="SM00388">
    <property type="entry name" value="HisKA"/>
    <property type="match status" value="1"/>
</dbReference>
<accession>A0ABY7WFG4</accession>
<keyword evidence="4" id="KW-0472">Membrane</keyword>
<evidence type="ECO:0000313" key="7">
    <source>
        <dbReference type="Proteomes" id="UP001221558"/>
    </source>
</evidence>
<keyword evidence="7" id="KW-1185">Reference proteome</keyword>
<dbReference type="InterPro" id="IPR003661">
    <property type="entry name" value="HisK_dim/P_dom"/>
</dbReference>
<organism evidence="6 7">
    <name type="scientific">Sphingobacterium oryzagri</name>
    <dbReference type="NCBI Taxonomy" id="3025669"/>
    <lineage>
        <taxon>Bacteria</taxon>
        <taxon>Pseudomonadati</taxon>
        <taxon>Bacteroidota</taxon>
        <taxon>Sphingobacteriia</taxon>
        <taxon>Sphingobacteriales</taxon>
        <taxon>Sphingobacteriaceae</taxon>
        <taxon>Sphingobacterium</taxon>
    </lineage>
</organism>
<comment type="catalytic activity">
    <reaction evidence="1">
        <text>ATP + protein L-histidine = ADP + protein N-phospho-L-histidine.</text>
        <dbReference type="EC" id="2.7.13.3"/>
    </reaction>
</comment>
<dbReference type="Proteomes" id="UP001221558">
    <property type="component" value="Chromosome"/>
</dbReference>
<keyword evidence="3" id="KW-0597">Phosphoprotein</keyword>
<reference evidence="6 7" key="1">
    <citation type="submission" date="2023-02" db="EMBL/GenBank/DDBJ databases">
        <title>Genome sequence of Sphingobacterium sp. KACC 22765.</title>
        <authorList>
            <person name="Kim S."/>
            <person name="Heo J."/>
            <person name="Kwon S.-W."/>
        </authorList>
    </citation>
    <scope>NUCLEOTIDE SEQUENCE [LARGE SCALE GENOMIC DNA]</scope>
    <source>
        <strain evidence="6 7">KACC 22765</strain>
    </source>
</reference>
<dbReference type="SUPFAM" id="SSF55874">
    <property type="entry name" value="ATPase domain of HSP90 chaperone/DNA topoisomerase II/histidine kinase"/>
    <property type="match status" value="1"/>
</dbReference>
<protein>
    <recommendedName>
        <fullName evidence="2">histidine kinase</fullName>
        <ecNumber evidence="2">2.7.13.3</ecNumber>
    </recommendedName>
</protein>
<feature type="domain" description="Histidine kinase" evidence="5">
    <location>
        <begin position="208"/>
        <end position="423"/>
    </location>
</feature>
<dbReference type="InterPro" id="IPR004358">
    <property type="entry name" value="Sig_transdc_His_kin-like_C"/>
</dbReference>
<dbReference type="Gene3D" id="3.30.565.10">
    <property type="entry name" value="Histidine kinase-like ATPase, C-terminal domain"/>
    <property type="match status" value="1"/>
</dbReference>
<dbReference type="SUPFAM" id="SSF47384">
    <property type="entry name" value="Homodimeric domain of signal transducing histidine kinase"/>
    <property type="match status" value="1"/>
</dbReference>
<feature type="transmembrane region" description="Helical" evidence="4">
    <location>
        <begin position="128"/>
        <end position="147"/>
    </location>
</feature>
<dbReference type="CDD" id="cd00075">
    <property type="entry name" value="HATPase"/>
    <property type="match status" value="1"/>
</dbReference>
<gene>
    <name evidence="6" type="ORF">PQ465_16775</name>
</gene>
<evidence type="ECO:0000256" key="2">
    <source>
        <dbReference type="ARBA" id="ARBA00012438"/>
    </source>
</evidence>
<proteinExistence type="predicted"/>
<dbReference type="GO" id="GO:0016301">
    <property type="term" value="F:kinase activity"/>
    <property type="evidence" value="ECO:0007669"/>
    <property type="project" value="UniProtKB-KW"/>
</dbReference>
<dbReference type="PRINTS" id="PR00344">
    <property type="entry name" value="BCTRLSENSOR"/>
</dbReference>
<dbReference type="SMART" id="SM00387">
    <property type="entry name" value="HATPase_c"/>
    <property type="match status" value="1"/>
</dbReference>
<dbReference type="InterPro" id="IPR036097">
    <property type="entry name" value="HisK_dim/P_sf"/>
</dbReference>
<feature type="transmembrane region" description="Helical" evidence="4">
    <location>
        <begin position="81"/>
        <end position="100"/>
    </location>
</feature>
<keyword evidence="6" id="KW-0418">Kinase</keyword>
<dbReference type="EC" id="2.7.13.3" evidence="2"/>
<dbReference type="PROSITE" id="PS50109">
    <property type="entry name" value="HIS_KIN"/>
    <property type="match status" value="1"/>
</dbReference>
<dbReference type="Pfam" id="PF02518">
    <property type="entry name" value="HATPase_c"/>
    <property type="match status" value="1"/>
</dbReference>
<sequence>METILSLYKRLTHIGVHADLSYLESRRTQMLNLIALTCIPLTFFFGLTNFIAQHKLLSLINFANSLASASVLWLHYKHRYAAGRIVLLAFNFVLFSAGCFLYQNGASYYLLCVLIVTILVYDKRWIQIIAGIAIITVILLVTFYPKIVSVHDALPTSRNMMNTIGALGFMAFIISFFKHIQYGYQAKIEEQHDKLKEMNVDMQKLFSIVSHDIKSPLASLQSVILLFQEGLLSPETTEQSIRLVNRRISQLNVTLENLLHWSSKNLQGLQTTRSHIYLAGAVQETCYFLESLAYQKAIDFDIRIDPDAFVYADRDQLSTILRNLISNAIKFSYPGGTVKIVGRANAGSMILDVIDKGMGMDGVNAKQLFISLREPTFGTDGERGSGVGLLLCYELIKQNEGLITVDSALGEGSTFKMTLPLGKAQMRPVVA</sequence>
<evidence type="ECO:0000256" key="3">
    <source>
        <dbReference type="ARBA" id="ARBA00022553"/>
    </source>
</evidence>
<evidence type="ECO:0000259" key="5">
    <source>
        <dbReference type="PROSITE" id="PS50109"/>
    </source>
</evidence>
<dbReference type="Gene3D" id="1.10.287.130">
    <property type="match status" value="1"/>
</dbReference>
<dbReference type="InterPro" id="IPR003594">
    <property type="entry name" value="HATPase_dom"/>
</dbReference>
<keyword evidence="6" id="KW-0808">Transferase</keyword>
<feature type="transmembrane region" description="Helical" evidence="4">
    <location>
        <begin position="30"/>
        <end position="50"/>
    </location>
</feature>
<dbReference type="PANTHER" id="PTHR43547">
    <property type="entry name" value="TWO-COMPONENT HISTIDINE KINASE"/>
    <property type="match status" value="1"/>
</dbReference>
<keyword evidence="4" id="KW-0812">Transmembrane</keyword>
<evidence type="ECO:0000256" key="4">
    <source>
        <dbReference type="SAM" id="Phobius"/>
    </source>
</evidence>
<dbReference type="PANTHER" id="PTHR43547:SF2">
    <property type="entry name" value="HYBRID SIGNAL TRANSDUCTION HISTIDINE KINASE C"/>
    <property type="match status" value="1"/>
</dbReference>